<protein>
    <recommendedName>
        <fullName evidence="6">FAD dependent oxidoreductase domain-containing protein</fullName>
    </recommendedName>
</protein>
<evidence type="ECO:0000256" key="5">
    <source>
        <dbReference type="ARBA" id="ARBA00023002"/>
    </source>
</evidence>
<keyword evidence="3" id="KW-0285">Flavoprotein</keyword>
<evidence type="ECO:0000256" key="1">
    <source>
        <dbReference type="ARBA" id="ARBA00001974"/>
    </source>
</evidence>
<dbReference type="SUPFAM" id="SSF54373">
    <property type="entry name" value="FAD-linked reductases, C-terminal domain"/>
    <property type="match status" value="1"/>
</dbReference>
<name>A0AAV9UEH5_9PEZI</name>
<dbReference type="PANTHER" id="PTHR10961:SF46">
    <property type="entry name" value="PEROXISOMAL SARCOSINE OXIDASE"/>
    <property type="match status" value="1"/>
</dbReference>
<evidence type="ECO:0000313" key="7">
    <source>
        <dbReference type="EMBL" id="KAK6340865.1"/>
    </source>
</evidence>
<dbReference type="EMBL" id="JAVHNQ010000008">
    <property type="protein sequence ID" value="KAK6340865.1"/>
    <property type="molecule type" value="Genomic_DNA"/>
</dbReference>
<comment type="caution">
    <text evidence="7">The sequence shown here is derived from an EMBL/GenBank/DDBJ whole genome shotgun (WGS) entry which is preliminary data.</text>
</comment>
<dbReference type="InterPro" id="IPR036188">
    <property type="entry name" value="FAD/NAD-bd_sf"/>
</dbReference>
<dbReference type="PANTHER" id="PTHR10961">
    <property type="entry name" value="PEROXISOMAL SARCOSINE OXIDASE"/>
    <property type="match status" value="1"/>
</dbReference>
<dbReference type="SUPFAM" id="SSF51905">
    <property type="entry name" value="FAD/NAD(P)-binding domain"/>
    <property type="match status" value="1"/>
</dbReference>
<dbReference type="InterPro" id="IPR045170">
    <property type="entry name" value="MTOX"/>
</dbReference>
<dbReference type="Gene3D" id="3.50.50.60">
    <property type="entry name" value="FAD/NAD(P)-binding domain"/>
    <property type="match status" value="1"/>
</dbReference>
<comment type="cofactor">
    <cofactor evidence="1">
        <name>FAD</name>
        <dbReference type="ChEBI" id="CHEBI:57692"/>
    </cofactor>
</comment>
<dbReference type="GO" id="GO:0050660">
    <property type="term" value="F:flavin adenine dinucleotide binding"/>
    <property type="evidence" value="ECO:0007669"/>
    <property type="project" value="InterPro"/>
</dbReference>
<accession>A0AAV9UEH5</accession>
<comment type="similarity">
    <text evidence="2">Belongs to the MSOX/MTOX family.</text>
</comment>
<evidence type="ECO:0000256" key="2">
    <source>
        <dbReference type="ARBA" id="ARBA00010989"/>
    </source>
</evidence>
<dbReference type="GO" id="GO:0050031">
    <property type="term" value="F:L-pipecolate oxidase activity"/>
    <property type="evidence" value="ECO:0007669"/>
    <property type="project" value="TreeGrafter"/>
</dbReference>
<dbReference type="Proteomes" id="UP001375240">
    <property type="component" value="Unassembled WGS sequence"/>
</dbReference>
<keyword evidence="8" id="KW-1185">Reference proteome</keyword>
<gene>
    <name evidence="7" type="ORF">TWF696_009182</name>
</gene>
<dbReference type="Gene3D" id="3.30.9.10">
    <property type="entry name" value="D-Amino Acid Oxidase, subunit A, domain 2"/>
    <property type="match status" value="1"/>
</dbReference>
<sequence>MSVPGDAAVRSVIIVGAGVFGLTTALSLSCREGYEDCAITVVDKSTFPAADGASIDSSRIVRADYSDPVYAALAADALDIWRLSDGTATTSTDAKNTSIYAGVGAQGRYSESGLVLVGDGNVDYVDKSYDNVRGMADVEMLPDADAIRRVMRTGGVSGTCGYVNRRSGWADARAAMVWVRGKCEVRSNIRFIHGEVQTLRIVDTVSDNARVDGVVLANGEVLTADLTILAAGAWTPMLQPGLAGAAMATAQVMAYVPVSPAEEAALADIPVTLNLSTGVFVFPARNGEVKVARHAYGYVNKVQTTVGAGGDEGVVSRPVTGCGIPKTDEEVLKTALAEMVPAVGGRAFSRTRLCWYTDTATGDFIVCYHPTIANLFLATGGSGHAFKFLPILGEKIADAVTGRLEESLAPKWRFPETIGSDGGGNGDAYCGMVVTRDGSRSGDVGVELGTVMQLP</sequence>
<dbReference type="GO" id="GO:0008115">
    <property type="term" value="F:sarcosine oxidase activity"/>
    <property type="evidence" value="ECO:0007669"/>
    <property type="project" value="TreeGrafter"/>
</dbReference>
<evidence type="ECO:0000256" key="4">
    <source>
        <dbReference type="ARBA" id="ARBA00022827"/>
    </source>
</evidence>
<dbReference type="InterPro" id="IPR006076">
    <property type="entry name" value="FAD-dep_OxRdtase"/>
</dbReference>
<evidence type="ECO:0000256" key="3">
    <source>
        <dbReference type="ARBA" id="ARBA00022630"/>
    </source>
</evidence>
<keyword evidence="4" id="KW-0274">FAD</keyword>
<dbReference type="Pfam" id="PF01266">
    <property type="entry name" value="DAO"/>
    <property type="match status" value="1"/>
</dbReference>
<proteinExistence type="inferred from homology"/>
<feature type="domain" description="FAD dependent oxidoreductase" evidence="6">
    <location>
        <begin position="12"/>
        <end position="398"/>
    </location>
</feature>
<dbReference type="GO" id="GO:0004657">
    <property type="term" value="F:proline dehydrogenase activity"/>
    <property type="evidence" value="ECO:0007669"/>
    <property type="project" value="TreeGrafter"/>
</dbReference>
<evidence type="ECO:0000259" key="6">
    <source>
        <dbReference type="Pfam" id="PF01266"/>
    </source>
</evidence>
<evidence type="ECO:0000313" key="8">
    <source>
        <dbReference type="Proteomes" id="UP001375240"/>
    </source>
</evidence>
<organism evidence="7 8">
    <name type="scientific">Orbilia brochopaga</name>
    <dbReference type="NCBI Taxonomy" id="3140254"/>
    <lineage>
        <taxon>Eukaryota</taxon>
        <taxon>Fungi</taxon>
        <taxon>Dikarya</taxon>
        <taxon>Ascomycota</taxon>
        <taxon>Pezizomycotina</taxon>
        <taxon>Orbiliomycetes</taxon>
        <taxon>Orbiliales</taxon>
        <taxon>Orbiliaceae</taxon>
        <taxon>Orbilia</taxon>
    </lineage>
</organism>
<keyword evidence="5" id="KW-0560">Oxidoreductase</keyword>
<reference evidence="7 8" key="1">
    <citation type="submission" date="2019-10" db="EMBL/GenBank/DDBJ databases">
        <authorList>
            <person name="Palmer J.M."/>
        </authorList>
    </citation>
    <scope>NUCLEOTIDE SEQUENCE [LARGE SCALE GENOMIC DNA]</scope>
    <source>
        <strain evidence="7 8">TWF696</strain>
    </source>
</reference>
<dbReference type="AlphaFoldDB" id="A0AAV9UEH5"/>